<dbReference type="AlphaFoldDB" id="A0A9J6PDM0"/>
<feature type="domain" description="PHB de-polymerase C-terminal" evidence="1">
    <location>
        <begin position="207"/>
        <end position="407"/>
    </location>
</feature>
<dbReference type="InterPro" id="IPR010915">
    <property type="entry name" value="PHB_depoly_PhaZ"/>
</dbReference>
<dbReference type="EMBL" id="JAMZFT010000002">
    <property type="protein sequence ID" value="MCP1336462.1"/>
    <property type="molecule type" value="Genomic_DNA"/>
</dbReference>
<name>A0A9J6PDM0_9PROT</name>
<accession>A0A9J6PDM0</accession>
<keyword evidence="3" id="KW-1185">Reference proteome</keyword>
<reference evidence="2" key="1">
    <citation type="submission" date="2022-06" db="EMBL/GenBank/DDBJ databases">
        <title>Isolation and Genomics of Futiania mangrovii gen. nov., sp. nov., a Rare and Metabolically-versatile member in the Class Alphaproteobacteria.</title>
        <authorList>
            <person name="Liu L."/>
            <person name="Huang W.-C."/>
            <person name="Pan J."/>
            <person name="Li J."/>
            <person name="Huang Y."/>
            <person name="Du H."/>
            <person name="Liu Y."/>
            <person name="Li M."/>
        </authorList>
    </citation>
    <scope>NUCLEOTIDE SEQUENCE</scope>
    <source>
        <strain evidence="2">FT118</strain>
    </source>
</reference>
<dbReference type="NCBIfam" id="TIGR01849">
    <property type="entry name" value="PHB_depoly_PhaZ"/>
    <property type="match status" value="1"/>
</dbReference>
<evidence type="ECO:0000313" key="2">
    <source>
        <dbReference type="EMBL" id="MCP1336462.1"/>
    </source>
</evidence>
<evidence type="ECO:0000259" key="1">
    <source>
        <dbReference type="Pfam" id="PF06850"/>
    </source>
</evidence>
<comment type="caution">
    <text evidence="2">The sequence shown here is derived from an EMBL/GenBank/DDBJ whole genome shotgun (WGS) entry which is preliminary data.</text>
</comment>
<dbReference type="Gene3D" id="3.40.50.1820">
    <property type="entry name" value="alpha/beta hydrolase"/>
    <property type="match status" value="1"/>
</dbReference>
<dbReference type="InterPro" id="IPR009656">
    <property type="entry name" value="PHB_depo_C"/>
</dbReference>
<dbReference type="Pfam" id="PF06850">
    <property type="entry name" value="PHB_depo_C"/>
    <property type="match status" value="1"/>
</dbReference>
<evidence type="ECO:0000313" key="3">
    <source>
        <dbReference type="Proteomes" id="UP001055804"/>
    </source>
</evidence>
<dbReference type="PANTHER" id="PTHR36837:SF4">
    <property type="entry name" value="BLR0908 PROTEIN"/>
    <property type="match status" value="1"/>
</dbReference>
<proteinExistence type="predicted"/>
<dbReference type="SUPFAM" id="SSF53474">
    <property type="entry name" value="alpha/beta-Hydrolases"/>
    <property type="match status" value="1"/>
</dbReference>
<dbReference type="InterPro" id="IPR029058">
    <property type="entry name" value="AB_hydrolase_fold"/>
</dbReference>
<sequence>MLYHAYELTHAAVTPLRAACHLGQQMLRNPFNPVSYTLPGKAIAAACDVMESTTRRYGKPEWGLDETRVAGQICPVAERVVLHKPFCDLLHFQREQSIAGRRRDPKVLIVAPMSGHFATLLRGTVEAMLPEHEVYATDWIDARTVSLMEGSFDLDDYIDYIVEFVQFLGPDVHVMGVCQPGPAVVAATALMHQRGAEHVPATITIMGGPIDPRQSPTVPNKLATERPLSWFENNVITRVPWPHPGFMRRVYPGFMQLSGFMSMNLDRHIDAHLKMFHHLVENDGDSVEKHRAFYDEYLAVMDLTAEFYLQTIRDVFQEFKLPRGQLVHRGELVRPDAITRTALMTVEGENDDISGIGQTTAAHDICVNIPADRRVDYLQPKVGHYGVFNGARWRAEIQPRVRDFMRTHRTALPAS</sequence>
<dbReference type="PIRSF" id="PIRSF020818">
    <property type="entry name" value="PHB_depoly_PhaZ"/>
    <property type="match status" value="1"/>
</dbReference>
<organism evidence="2 3">
    <name type="scientific">Futiania mangrovi</name>
    <dbReference type="NCBI Taxonomy" id="2959716"/>
    <lineage>
        <taxon>Bacteria</taxon>
        <taxon>Pseudomonadati</taxon>
        <taxon>Pseudomonadota</taxon>
        <taxon>Alphaproteobacteria</taxon>
        <taxon>Futianiales</taxon>
        <taxon>Futianiaceae</taxon>
        <taxon>Futiania</taxon>
    </lineage>
</organism>
<dbReference type="PANTHER" id="PTHR36837">
    <property type="entry name" value="POLY(3-HYDROXYALKANOATE) POLYMERASE SUBUNIT PHAC"/>
    <property type="match status" value="1"/>
</dbReference>
<protein>
    <submittedName>
        <fullName evidence="2">Polyhydroxyalkanoate depolymerase</fullName>
    </submittedName>
</protein>
<gene>
    <name evidence="2" type="primary">phaZ</name>
    <name evidence="2" type="ORF">NJQ99_08595</name>
</gene>
<dbReference type="RefSeq" id="WP_269332421.1">
    <property type="nucleotide sequence ID" value="NZ_JAMZFT010000002.1"/>
</dbReference>
<dbReference type="Proteomes" id="UP001055804">
    <property type="component" value="Unassembled WGS sequence"/>
</dbReference>
<dbReference type="InterPro" id="IPR051321">
    <property type="entry name" value="PHA/PHB_synthase"/>
</dbReference>